<feature type="compositionally biased region" description="Basic and acidic residues" evidence="1">
    <location>
        <begin position="67"/>
        <end position="98"/>
    </location>
</feature>
<evidence type="ECO:0000256" key="1">
    <source>
        <dbReference type="SAM" id="MobiDB-lite"/>
    </source>
</evidence>
<dbReference type="EMBL" id="JAACJP010000015">
    <property type="protein sequence ID" value="KAF5379656.1"/>
    <property type="molecule type" value="Genomic_DNA"/>
</dbReference>
<evidence type="ECO:0000313" key="3">
    <source>
        <dbReference type="Proteomes" id="UP000565441"/>
    </source>
</evidence>
<name>A0A8H5M3T0_9AGAR</name>
<reference evidence="2 3" key="1">
    <citation type="journal article" date="2020" name="ISME J.">
        <title>Uncovering the hidden diversity of litter-decomposition mechanisms in mushroom-forming fungi.</title>
        <authorList>
            <person name="Floudas D."/>
            <person name="Bentzer J."/>
            <person name="Ahren D."/>
            <person name="Johansson T."/>
            <person name="Persson P."/>
            <person name="Tunlid A."/>
        </authorList>
    </citation>
    <scope>NUCLEOTIDE SEQUENCE [LARGE SCALE GENOMIC DNA]</scope>
    <source>
        <strain evidence="2 3">CBS 661.87</strain>
    </source>
</reference>
<feature type="compositionally biased region" description="Basic residues" evidence="1">
    <location>
        <begin position="194"/>
        <end position="203"/>
    </location>
</feature>
<accession>A0A8H5M3T0</accession>
<feature type="compositionally biased region" description="Basic and acidic residues" evidence="1">
    <location>
        <begin position="233"/>
        <end position="277"/>
    </location>
</feature>
<feature type="region of interest" description="Disordered" evidence="1">
    <location>
        <begin position="115"/>
        <end position="144"/>
    </location>
</feature>
<feature type="compositionally biased region" description="Basic and acidic residues" evidence="1">
    <location>
        <begin position="177"/>
        <end position="193"/>
    </location>
</feature>
<comment type="caution">
    <text evidence="2">The sequence shown here is derived from an EMBL/GenBank/DDBJ whole genome shotgun (WGS) entry which is preliminary data.</text>
</comment>
<feature type="compositionally biased region" description="Basic and acidic residues" evidence="1">
    <location>
        <begin position="1"/>
        <end position="10"/>
    </location>
</feature>
<protein>
    <submittedName>
        <fullName evidence="2">Uncharacterized protein</fullName>
    </submittedName>
</protein>
<feature type="region of interest" description="Disordered" evidence="1">
    <location>
        <begin position="53"/>
        <end position="98"/>
    </location>
</feature>
<gene>
    <name evidence="2" type="ORF">D9615_005774</name>
</gene>
<proteinExistence type="predicted"/>
<sequence length="300" mass="36208">MPYYSRERTPSYHNQTYDYRRPLDGHYSYNPKPLNPQYVPVTDGPYPNLYHDLSRYPDISQHHSRPGRHDPNYFDSHEAKPRHLDERFGRTPYRDTYPDHRSFANMSMNDTKAVIQHPRHHDQHSERRRRHSDTGHRAGHESARHLGRYFDSNDRRQEPTGFIAIQPQHDRRRAHSLVKERGGEYRMPADRHESRHHISKHRDRSAEYDRYDGHGKSHRSRDRYDSTSHQYGKHKEYRDMHREPKEYRDVGRARGHDEWHGAWDDHRRSSRHRDDESQTIKVLVGSSKTSLRKIVNFFKD</sequence>
<feature type="compositionally biased region" description="Basic residues" evidence="1">
    <location>
        <begin position="117"/>
        <end position="131"/>
    </location>
</feature>
<keyword evidence="3" id="KW-1185">Reference proteome</keyword>
<dbReference type="AlphaFoldDB" id="A0A8H5M3T0"/>
<feature type="region of interest" description="Disordered" evidence="1">
    <location>
        <begin position="161"/>
        <end position="277"/>
    </location>
</feature>
<organism evidence="2 3">
    <name type="scientific">Tricholomella constricta</name>
    <dbReference type="NCBI Taxonomy" id="117010"/>
    <lineage>
        <taxon>Eukaryota</taxon>
        <taxon>Fungi</taxon>
        <taxon>Dikarya</taxon>
        <taxon>Basidiomycota</taxon>
        <taxon>Agaricomycotina</taxon>
        <taxon>Agaricomycetes</taxon>
        <taxon>Agaricomycetidae</taxon>
        <taxon>Agaricales</taxon>
        <taxon>Tricholomatineae</taxon>
        <taxon>Lyophyllaceae</taxon>
        <taxon>Tricholomella</taxon>
    </lineage>
</organism>
<evidence type="ECO:0000313" key="2">
    <source>
        <dbReference type="EMBL" id="KAF5379656.1"/>
    </source>
</evidence>
<feature type="region of interest" description="Disordered" evidence="1">
    <location>
        <begin position="1"/>
        <end position="27"/>
    </location>
</feature>
<feature type="compositionally biased region" description="Basic and acidic residues" evidence="1">
    <location>
        <begin position="132"/>
        <end position="144"/>
    </location>
</feature>
<feature type="compositionally biased region" description="Basic and acidic residues" evidence="1">
    <location>
        <begin position="204"/>
        <end position="215"/>
    </location>
</feature>
<dbReference type="Proteomes" id="UP000565441">
    <property type="component" value="Unassembled WGS sequence"/>
</dbReference>